<comment type="caution">
    <text evidence="10">The sequence shown here is derived from an EMBL/GenBank/DDBJ whole genome shotgun (WGS) entry which is preliminary data.</text>
</comment>
<dbReference type="PANTHER" id="PTHR32024">
    <property type="entry name" value="TRK SYSTEM POTASSIUM UPTAKE PROTEIN TRKG-RELATED"/>
    <property type="match status" value="1"/>
</dbReference>
<feature type="transmembrane region" description="Helical" evidence="9">
    <location>
        <begin position="49"/>
        <end position="69"/>
    </location>
</feature>
<keyword evidence="4" id="KW-1003">Cell membrane</keyword>
<keyword evidence="3" id="KW-0813">Transport</keyword>
<evidence type="ECO:0000313" key="10">
    <source>
        <dbReference type="EMBL" id="GAA0684678.1"/>
    </source>
</evidence>
<protein>
    <recommendedName>
        <fullName evidence="12">TrkH family potassium uptake protein</fullName>
    </recommendedName>
</protein>
<dbReference type="Proteomes" id="UP001499915">
    <property type="component" value="Unassembled WGS sequence"/>
</dbReference>
<evidence type="ECO:0000256" key="8">
    <source>
        <dbReference type="ARBA" id="ARBA00023136"/>
    </source>
</evidence>
<proteinExistence type="inferred from homology"/>
<dbReference type="Pfam" id="PF02386">
    <property type="entry name" value="TrkH"/>
    <property type="match status" value="1"/>
</dbReference>
<evidence type="ECO:0000256" key="2">
    <source>
        <dbReference type="ARBA" id="ARBA00009137"/>
    </source>
</evidence>
<evidence type="ECO:0000256" key="5">
    <source>
        <dbReference type="ARBA" id="ARBA00022692"/>
    </source>
</evidence>
<evidence type="ECO:0000256" key="1">
    <source>
        <dbReference type="ARBA" id="ARBA00004651"/>
    </source>
</evidence>
<comment type="similarity">
    <text evidence="2">Belongs to the TrkH potassium transport family.</text>
</comment>
<evidence type="ECO:0000256" key="7">
    <source>
        <dbReference type="ARBA" id="ARBA00023065"/>
    </source>
</evidence>
<feature type="transmembrane region" description="Helical" evidence="9">
    <location>
        <begin position="141"/>
        <end position="159"/>
    </location>
</feature>
<sequence>MPDASALALMRTARLSVILKYLGQILVLLAMLTSVPMVVALILGDMIVSSRYLAVISLMALCALPLLRLAEPRRIERNEALCVTALAFLIVPLLMSYPLMAGGLSWIDAWFEAVSGITTTGLSTLASVESRSPAFLFGRAWMQWYGGLGIAVLAVALLMGHRVTSKQLLAIQRRQPKLLLATWST</sequence>
<evidence type="ECO:0000256" key="9">
    <source>
        <dbReference type="SAM" id="Phobius"/>
    </source>
</evidence>
<evidence type="ECO:0008006" key="12">
    <source>
        <dbReference type="Google" id="ProtNLM"/>
    </source>
</evidence>
<dbReference type="InterPro" id="IPR003445">
    <property type="entry name" value="Cat_transpt"/>
</dbReference>
<keyword evidence="11" id="KW-1185">Reference proteome</keyword>
<dbReference type="PANTHER" id="PTHR32024:SF2">
    <property type="entry name" value="TRK SYSTEM POTASSIUM UPTAKE PROTEIN TRKG-RELATED"/>
    <property type="match status" value="1"/>
</dbReference>
<comment type="subcellular location">
    <subcellularLocation>
        <location evidence="1">Cell membrane</location>
        <topology evidence="1">Multi-pass membrane protein</topology>
    </subcellularLocation>
</comment>
<organism evidence="10 11">
    <name type="scientific">Marinobacterium maritimum</name>
    <dbReference type="NCBI Taxonomy" id="500162"/>
    <lineage>
        <taxon>Bacteria</taxon>
        <taxon>Pseudomonadati</taxon>
        <taxon>Pseudomonadota</taxon>
        <taxon>Gammaproteobacteria</taxon>
        <taxon>Oceanospirillales</taxon>
        <taxon>Oceanospirillaceae</taxon>
        <taxon>Marinobacterium</taxon>
    </lineage>
</organism>
<feature type="transmembrane region" description="Helical" evidence="9">
    <location>
        <begin position="21"/>
        <end position="43"/>
    </location>
</feature>
<name>A0ABN1I3S1_9GAMM</name>
<reference evidence="10 11" key="1">
    <citation type="journal article" date="2019" name="Int. J. Syst. Evol. Microbiol.">
        <title>The Global Catalogue of Microorganisms (GCM) 10K type strain sequencing project: providing services to taxonomists for standard genome sequencing and annotation.</title>
        <authorList>
            <consortium name="The Broad Institute Genomics Platform"/>
            <consortium name="The Broad Institute Genome Sequencing Center for Infectious Disease"/>
            <person name="Wu L."/>
            <person name="Ma J."/>
        </authorList>
    </citation>
    <scope>NUCLEOTIDE SEQUENCE [LARGE SCALE GENOMIC DNA]</scope>
    <source>
        <strain evidence="10 11">JCM 15134</strain>
    </source>
</reference>
<keyword evidence="7" id="KW-0406">Ion transport</keyword>
<keyword evidence="6 9" id="KW-1133">Transmembrane helix</keyword>
<evidence type="ECO:0000256" key="6">
    <source>
        <dbReference type="ARBA" id="ARBA00022989"/>
    </source>
</evidence>
<keyword evidence="8 9" id="KW-0472">Membrane</keyword>
<evidence type="ECO:0000313" key="11">
    <source>
        <dbReference type="Proteomes" id="UP001499915"/>
    </source>
</evidence>
<dbReference type="EMBL" id="BAAAET010000001">
    <property type="protein sequence ID" value="GAA0684678.1"/>
    <property type="molecule type" value="Genomic_DNA"/>
</dbReference>
<gene>
    <name evidence="10" type="ORF">GCM10009104_07610</name>
</gene>
<feature type="transmembrane region" description="Helical" evidence="9">
    <location>
        <begin position="81"/>
        <end position="100"/>
    </location>
</feature>
<dbReference type="RefSeq" id="WP_343802530.1">
    <property type="nucleotide sequence ID" value="NZ_BAAAET010000001.1"/>
</dbReference>
<keyword evidence="5 9" id="KW-0812">Transmembrane</keyword>
<evidence type="ECO:0000256" key="3">
    <source>
        <dbReference type="ARBA" id="ARBA00022448"/>
    </source>
</evidence>
<evidence type="ECO:0000256" key="4">
    <source>
        <dbReference type="ARBA" id="ARBA00022475"/>
    </source>
</evidence>
<accession>A0ABN1I3S1</accession>